<protein>
    <submittedName>
        <fullName evidence="4">NAD(P)-dependent oxidoreductase</fullName>
    </submittedName>
</protein>
<dbReference type="Proteomes" id="UP001610063">
    <property type="component" value="Unassembled WGS sequence"/>
</dbReference>
<dbReference type="PANTHER" id="PTHR43333">
    <property type="entry name" value="2-HACID_DH_C DOMAIN-CONTAINING PROTEIN"/>
    <property type="match status" value="1"/>
</dbReference>
<evidence type="ECO:0000256" key="2">
    <source>
        <dbReference type="ARBA" id="ARBA00023027"/>
    </source>
</evidence>
<accession>A0ABW7N3M7</accession>
<dbReference type="InterPro" id="IPR036291">
    <property type="entry name" value="NAD(P)-bd_dom_sf"/>
</dbReference>
<comment type="caution">
    <text evidence="4">The sequence shown here is derived from an EMBL/GenBank/DDBJ whole genome shotgun (WGS) entry which is preliminary data.</text>
</comment>
<proteinExistence type="predicted"/>
<gene>
    <name evidence="4" type="ORF">ACHKAR_02150</name>
</gene>
<dbReference type="Gene3D" id="3.40.50.720">
    <property type="entry name" value="NAD(P)-binding Rossmann-like Domain"/>
    <property type="match status" value="2"/>
</dbReference>
<evidence type="ECO:0000313" key="4">
    <source>
        <dbReference type="EMBL" id="MFH6982217.1"/>
    </source>
</evidence>
<dbReference type="EMBL" id="JBIPKE010000010">
    <property type="protein sequence ID" value="MFH6982217.1"/>
    <property type="molecule type" value="Genomic_DNA"/>
</dbReference>
<evidence type="ECO:0000259" key="3">
    <source>
        <dbReference type="Pfam" id="PF02826"/>
    </source>
</evidence>
<dbReference type="InterPro" id="IPR006140">
    <property type="entry name" value="D-isomer_DH_NAD-bd"/>
</dbReference>
<name>A0ABW7N3M7_9BACT</name>
<reference evidence="4 5" key="1">
    <citation type="journal article" date="2013" name="Int. J. Syst. Evol. Microbiol.">
        <title>Marinoscillum luteum sp. nov., isolated from marine sediment.</title>
        <authorList>
            <person name="Cha I.T."/>
            <person name="Park S.J."/>
            <person name="Kim S.J."/>
            <person name="Kim J.G."/>
            <person name="Jung M.Y."/>
            <person name="Shin K.S."/>
            <person name="Kwon K.K."/>
            <person name="Yang S.H."/>
            <person name="Seo Y.S."/>
            <person name="Rhee S.K."/>
        </authorList>
    </citation>
    <scope>NUCLEOTIDE SEQUENCE [LARGE SCALE GENOMIC DNA]</scope>
    <source>
        <strain evidence="4 5">KCTC 23939</strain>
    </source>
</reference>
<feature type="domain" description="D-isomer specific 2-hydroxyacid dehydrogenase NAD-binding" evidence="3">
    <location>
        <begin position="102"/>
        <end position="273"/>
    </location>
</feature>
<dbReference type="Pfam" id="PF02826">
    <property type="entry name" value="2-Hacid_dh_C"/>
    <property type="match status" value="1"/>
</dbReference>
<evidence type="ECO:0000313" key="5">
    <source>
        <dbReference type="Proteomes" id="UP001610063"/>
    </source>
</evidence>
<dbReference type="RefSeq" id="WP_395415975.1">
    <property type="nucleotide sequence ID" value="NZ_JBIPKE010000010.1"/>
</dbReference>
<dbReference type="SUPFAM" id="SSF51735">
    <property type="entry name" value="NAD(P)-binding Rossmann-fold domains"/>
    <property type="match status" value="1"/>
</dbReference>
<sequence length="309" mass="34939">MVYDMISCGQFGQQLAELVNSSYRHIARCVYKESLVQEDLQGKNAIAGFYQFDKLDLSEIKWIHAFGAGVDDYLKQPTIQRDLILTRTLGYMDKRIGEYCLAYVLEDLKSVVSTHDNQRSHLWDRTNLNVLYNKKVLVLGTGFVGQGIASALRHLVEKIDGINGSGTSNPLFHQTMTIENLSQAHLEHYDIVISALPLTPSTRNFLNQAFFRLLNGAFFMNVGRGKSLVEDDLLWALENGHVRKAVLDVYQTEPLPSDSPLWDHPGVMMTPHHSGLTTFEDIRKSFEESVKAMKGGIRNQLFVNINQGY</sequence>
<evidence type="ECO:0000256" key="1">
    <source>
        <dbReference type="ARBA" id="ARBA00023002"/>
    </source>
</evidence>
<dbReference type="PANTHER" id="PTHR43333:SF1">
    <property type="entry name" value="D-ISOMER SPECIFIC 2-HYDROXYACID DEHYDROGENASE NAD-BINDING DOMAIN-CONTAINING PROTEIN"/>
    <property type="match status" value="1"/>
</dbReference>
<keyword evidence="5" id="KW-1185">Reference proteome</keyword>
<keyword evidence="2" id="KW-0520">NAD</keyword>
<organism evidence="4 5">
    <name type="scientific">Marinoscillum luteum</name>
    <dbReference type="NCBI Taxonomy" id="861051"/>
    <lineage>
        <taxon>Bacteria</taxon>
        <taxon>Pseudomonadati</taxon>
        <taxon>Bacteroidota</taxon>
        <taxon>Cytophagia</taxon>
        <taxon>Cytophagales</taxon>
        <taxon>Reichenbachiellaceae</taxon>
        <taxon>Marinoscillum</taxon>
    </lineage>
</organism>
<keyword evidence="1" id="KW-0560">Oxidoreductase</keyword>